<name>V6LDC1_9EUKA</name>
<comment type="subcellular location">
    <subcellularLocation>
        <location evidence="1">Nucleus</location>
        <location evidence="1">Nucleolus</location>
    </subcellularLocation>
</comment>
<feature type="repeat" description="WD" evidence="5">
    <location>
        <begin position="441"/>
        <end position="474"/>
    </location>
</feature>
<dbReference type="AlphaFoldDB" id="V6LDC1"/>
<feature type="repeat" description="WD" evidence="5">
    <location>
        <begin position="95"/>
        <end position="136"/>
    </location>
</feature>
<dbReference type="PROSITE" id="PS00678">
    <property type="entry name" value="WD_REPEATS_1"/>
    <property type="match status" value="1"/>
</dbReference>
<feature type="repeat" description="WD" evidence="5">
    <location>
        <begin position="182"/>
        <end position="214"/>
    </location>
</feature>
<feature type="domain" description="NLE" evidence="6">
    <location>
        <begin position="19"/>
        <end position="64"/>
    </location>
</feature>
<dbReference type="InterPro" id="IPR001680">
    <property type="entry name" value="WD40_rpt"/>
</dbReference>
<sequence>MTSYTCNIFVNDDPMPQLQNLTLPANTTPQDLQMLLNDLTEDSDNQLLYEFYIDAAPIISSLQQLNLNAERQLTITAVPQSAHKVTALSRCSNDLPGHEEAVLALQFSPNSQFLASGSGDTTIRIWDTNSCTPVRILDAHKAWVLALKFSPDSQFLASADFDGVLAVFETANWTQIGGFNVKKSMNRWITSISWQPDSQAFFTGGKDGSVKKWSRNGALLKVVFSASKCVTDVCCGGTHLIVSSEDCKVYIFDLISFRLLHEIRHAHWCNSVQTSQWYLCRFGVFGLLKLFEAFRPEIRKIAPEIKNLADFEALAPEKQLATYLKLLQNRKEMLIVTSDDHTLSIYEIQPDIKFVKKLTGHVKAVAHACFSPDGTAIASVSFDRSVRLWGADGTFLAKFHNHASEVYRVAFSADSRYFITCSKDSTCMLFSVKKRKMIRELPGHADEVYCVDWSLQGELGASAGKDRVVKIWRQ</sequence>
<organism evidence="7">
    <name type="scientific">Spironucleus salmonicida</name>
    <dbReference type="NCBI Taxonomy" id="348837"/>
    <lineage>
        <taxon>Eukaryota</taxon>
        <taxon>Metamonada</taxon>
        <taxon>Diplomonadida</taxon>
        <taxon>Hexamitidae</taxon>
        <taxon>Hexamitinae</taxon>
        <taxon>Spironucleus</taxon>
    </lineage>
</organism>
<dbReference type="SMART" id="SM00320">
    <property type="entry name" value="WD40"/>
    <property type="match status" value="8"/>
</dbReference>
<dbReference type="InterPro" id="IPR012972">
    <property type="entry name" value="NLE"/>
</dbReference>
<dbReference type="Pfam" id="PF08154">
    <property type="entry name" value="NLE"/>
    <property type="match status" value="1"/>
</dbReference>
<dbReference type="VEuPathDB" id="GiardiaDB:SS50377_27943"/>
<dbReference type="GO" id="GO:0005730">
    <property type="term" value="C:nucleolus"/>
    <property type="evidence" value="ECO:0007669"/>
    <property type="project" value="UniProtKB-SubCell"/>
</dbReference>
<evidence type="ECO:0000256" key="5">
    <source>
        <dbReference type="PROSITE-ProRule" id="PRU00221"/>
    </source>
</evidence>
<evidence type="ECO:0000256" key="1">
    <source>
        <dbReference type="ARBA" id="ARBA00004604"/>
    </source>
</evidence>
<dbReference type="PANTHER" id="PTHR19848:SF0">
    <property type="entry name" value="NOTCHLESS PROTEIN HOMOLOG 1"/>
    <property type="match status" value="1"/>
</dbReference>
<dbReference type="Proteomes" id="UP000018208">
    <property type="component" value="Unassembled WGS sequence"/>
</dbReference>
<proteinExistence type="predicted"/>
<dbReference type="PRINTS" id="PR00320">
    <property type="entry name" value="GPROTEINBRPT"/>
</dbReference>
<keyword evidence="2 5" id="KW-0853">WD repeat</keyword>
<dbReference type="InterPro" id="IPR011043">
    <property type="entry name" value="Gal_Oxase/kelch_b-propeller"/>
</dbReference>
<evidence type="ECO:0000313" key="8">
    <source>
        <dbReference type="EMBL" id="KAH0569971.1"/>
    </source>
</evidence>
<evidence type="ECO:0000313" key="9">
    <source>
        <dbReference type="Proteomes" id="UP000018208"/>
    </source>
</evidence>
<dbReference type="CDD" id="cd00200">
    <property type="entry name" value="WD40"/>
    <property type="match status" value="1"/>
</dbReference>
<dbReference type="PROSITE" id="PS50082">
    <property type="entry name" value="WD_REPEATS_2"/>
    <property type="match status" value="6"/>
</dbReference>
<evidence type="ECO:0000256" key="2">
    <source>
        <dbReference type="ARBA" id="ARBA00022574"/>
    </source>
</evidence>
<keyword evidence="9" id="KW-1185">Reference proteome</keyword>
<feature type="repeat" description="WD" evidence="5">
    <location>
        <begin position="358"/>
        <end position="389"/>
    </location>
</feature>
<reference evidence="8" key="2">
    <citation type="submission" date="2020-12" db="EMBL/GenBank/DDBJ databases">
        <title>New Spironucleus salmonicida genome in near-complete chromosomes.</title>
        <authorList>
            <person name="Xu F."/>
            <person name="Kurt Z."/>
            <person name="Jimenez-Gonzalez A."/>
            <person name="Astvaldsson A."/>
            <person name="Andersson J.O."/>
            <person name="Svard S.G."/>
        </authorList>
    </citation>
    <scope>NUCLEOTIDE SEQUENCE</scope>
    <source>
        <strain evidence="8">ATCC 50377</strain>
    </source>
</reference>
<accession>V6LDC1</accession>
<dbReference type="SUPFAM" id="SSF50965">
    <property type="entry name" value="Galactose oxidase, central domain"/>
    <property type="match status" value="1"/>
</dbReference>
<dbReference type="InterPro" id="IPR020472">
    <property type="entry name" value="WD40_PAC1"/>
</dbReference>
<evidence type="ECO:0000259" key="6">
    <source>
        <dbReference type="Pfam" id="PF08154"/>
    </source>
</evidence>
<dbReference type="EMBL" id="AUWU02000008">
    <property type="protein sequence ID" value="KAH0569971.1"/>
    <property type="molecule type" value="Genomic_DNA"/>
</dbReference>
<dbReference type="OrthoDB" id="10267436at2759"/>
<gene>
    <name evidence="7" type="ORF">SS50377_17811</name>
    <name evidence="8" type="ORF">SS50377_27943</name>
</gene>
<dbReference type="Pfam" id="PF00400">
    <property type="entry name" value="WD40"/>
    <property type="match status" value="6"/>
</dbReference>
<dbReference type="InterPro" id="IPR036322">
    <property type="entry name" value="WD40_repeat_dom_sf"/>
</dbReference>
<feature type="repeat" description="WD" evidence="5">
    <location>
        <begin position="399"/>
        <end position="440"/>
    </location>
</feature>
<dbReference type="InterPro" id="IPR015943">
    <property type="entry name" value="WD40/YVTN_repeat-like_dom_sf"/>
</dbReference>
<feature type="repeat" description="WD" evidence="5">
    <location>
        <begin position="137"/>
        <end position="169"/>
    </location>
</feature>
<dbReference type="GO" id="GO:0000027">
    <property type="term" value="P:ribosomal large subunit assembly"/>
    <property type="evidence" value="ECO:0007669"/>
    <property type="project" value="TreeGrafter"/>
</dbReference>
<evidence type="ECO:0000313" key="7">
    <source>
        <dbReference type="EMBL" id="EST42505.1"/>
    </source>
</evidence>
<protein>
    <submittedName>
        <fullName evidence="7">NLE (NUC135) domain and WD domain, G-beta repeat-containing protein</fullName>
    </submittedName>
    <submittedName>
        <fullName evidence="8">Notchless</fullName>
    </submittedName>
</protein>
<dbReference type="Gene3D" id="2.130.10.10">
    <property type="entry name" value="YVTN repeat-like/Quinoprotein amine dehydrogenase"/>
    <property type="match status" value="1"/>
</dbReference>
<keyword evidence="3" id="KW-0677">Repeat</keyword>
<evidence type="ECO:0000256" key="3">
    <source>
        <dbReference type="ARBA" id="ARBA00022737"/>
    </source>
</evidence>
<dbReference type="SUPFAM" id="SSF50978">
    <property type="entry name" value="WD40 repeat-like"/>
    <property type="match status" value="1"/>
</dbReference>
<keyword evidence="4" id="KW-0539">Nucleus</keyword>
<dbReference type="PROSITE" id="PS50294">
    <property type="entry name" value="WD_REPEATS_REGION"/>
    <property type="match status" value="4"/>
</dbReference>
<evidence type="ECO:0000256" key="4">
    <source>
        <dbReference type="ARBA" id="ARBA00023242"/>
    </source>
</evidence>
<reference evidence="7 8" key="1">
    <citation type="journal article" date="2014" name="PLoS Genet.">
        <title>The Genome of Spironucleus salmonicida Highlights a Fish Pathogen Adapted to Fluctuating Environments.</title>
        <authorList>
            <person name="Xu F."/>
            <person name="Jerlstrom-Hultqvist J."/>
            <person name="Einarsson E."/>
            <person name="Astvaldsson A."/>
            <person name="Svard S.G."/>
            <person name="Andersson J.O."/>
        </authorList>
    </citation>
    <scope>NUCLEOTIDE SEQUENCE</scope>
    <source>
        <strain evidence="8">ATCC 50377</strain>
    </source>
</reference>
<dbReference type="PANTHER" id="PTHR19848">
    <property type="entry name" value="WD40 REPEAT PROTEIN"/>
    <property type="match status" value="1"/>
</dbReference>
<dbReference type="InterPro" id="IPR019775">
    <property type="entry name" value="WD40_repeat_CS"/>
</dbReference>
<dbReference type="EMBL" id="KI546159">
    <property type="protein sequence ID" value="EST42505.1"/>
    <property type="molecule type" value="Genomic_DNA"/>
</dbReference>